<proteinExistence type="predicted"/>
<evidence type="ECO:0000256" key="2">
    <source>
        <dbReference type="SAM" id="SignalP"/>
    </source>
</evidence>
<gene>
    <name evidence="3 5" type="ORF">BDZ99DRAFT_526145</name>
</gene>
<feature type="compositionally biased region" description="Polar residues" evidence="1">
    <location>
        <begin position="414"/>
        <end position="435"/>
    </location>
</feature>
<name>A0A6A6Y608_9PEZI</name>
<feature type="compositionally biased region" description="Low complexity" evidence="1">
    <location>
        <begin position="41"/>
        <end position="70"/>
    </location>
</feature>
<evidence type="ECO:0000313" key="5">
    <source>
        <dbReference type="RefSeq" id="XP_033571074.1"/>
    </source>
</evidence>
<sequence>MLAHVRWPWTGLLLPGGLSLLEQPTSPWHGTLVSYTITTETSGDTSVSSSTTSSSITLDSASSSASTASTNQRSGGSSANIQPSIIQVTTTVTSFQLSIITLVTEGPEIVIGPDTYPFETKTRTITQSSGGDIVIRPTEVVCGTVTLALKATGTAPQALSCQGAMMTANPASTYGNFSALANELNVVMDDQDTVENVEMSPSGVIIAGGADRPIPSGLKGETDLGAGITAKPGGPEKKKKSNCKFLFGAIKYLAKGAKDAVDGVGGLVKDTAPFVKGTADTLEHAAITSKLNLVDQAAQDLAYAINSLTDEFPSDFADNLKSLNGKFNTSDIGPLIKTAWLEARHMTNVVNSAKTLMDAIQKDNPPDLIKEAQKQLKDLLDPSVPKPKGGLGRETPGLSSLSDLEPVDDLPTASIPTTGVDPTTSDPQSTFSSQITVSGASTVATSTPLTSLPTRSGKVTSLQASTAEHTSISSPGNTRQSATVSTTTGSSSSSSSSSQTPSATPGPYFFTAKFGTDYNIFLNFTIHLDKTSGFLSERSEFPEIEKLFYVTNMSEAKAEELKDESKYPFISAIMNVPKTGKNAAEEYKLVMPHTPESEPRHVARAPPINEVYPDNPDLSQRSGSGIEHLGMLSPQRPGDTTPNAYILCPFARRGQHPYRL</sequence>
<dbReference type="Proteomes" id="UP000504636">
    <property type="component" value="Unplaced"/>
</dbReference>
<keyword evidence="4" id="KW-1185">Reference proteome</keyword>
<feature type="signal peptide" evidence="2">
    <location>
        <begin position="1"/>
        <end position="19"/>
    </location>
</feature>
<feature type="compositionally biased region" description="Polar residues" evidence="1">
    <location>
        <begin position="457"/>
        <end position="479"/>
    </location>
</feature>
<feature type="compositionally biased region" description="Low complexity" evidence="1">
    <location>
        <begin position="436"/>
        <end position="454"/>
    </location>
</feature>
<reference evidence="5" key="3">
    <citation type="submission" date="2025-04" db="UniProtKB">
        <authorList>
            <consortium name="RefSeq"/>
        </authorList>
    </citation>
    <scope>IDENTIFICATION</scope>
    <source>
        <strain evidence="5">CBS 304.34</strain>
    </source>
</reference>
<reference evidence="3 5" key="1">
    <citation type="journal article" date="2020" name="Stud. Mycol.">
        <title>101 Dothideomycetes genomes: a test case for predicting lifestyles and emergence of pathogens.</title>
        <authorList>
            <person name="Haridas S."/>
            <person name="Albert R."/>
            <person name="Binder M."/>
            <person name="Bloem J."/>
            <person name="Labutti K."/>
            <person name="Salamov A."/>
            <person name="Andreopoulos B."/>
            <person name="Baker S."/>
            <person name="Barry K."/>
            <person name="Bills G."/>
            <person name="Bluhm B."/>
            <person name="Cannon C."/>
            <person name="Castanera R."/>
            <person name="Culley D."/>
            <person name="Daum C."/>
            <person name="Ezra D."/>
            <person name="Gonzalez J."/>
            <person name="Henrissat B."/>
            <person name="Kuo A."/>
            <person name="Liang C."/>
            <person name="Lipzen A."/>
            <person name="Lutzoni F."/>
            <person name="Magnuson J."/>
            <person name="Mondo S."/>
            <person name="Nolan M."/>
            <person name="Ohm R."/>
            <person name="Pangilinan J."/>
            <person name="Park H.-J."/>
            <person name="Ramirez L."/>
            <person name="Alfaro M."/>
            <person name="Sun H."/>
            <person name="Tritt A."/>
            <person name="Yoshinaga Y."/>
            <person name="Zwiers L.-H."/>
            <person name="Turgeon B."/>
            <person name="Goodwin S."/>
            <person name="Spatafora J."/>
            <person name="Crous P."/>
            <person name="Grigoriev I."/>
        </authorList>
    </citation>
    <scope>NUCLEOTIDE SEQUENCE</scope>
    <source>
        <strain evidence="3 5">CBS 304.34</strain>
    </source>
</reference>
<organism evidence="3">
    <name type="scientific">Mytilinidion resinicola</name>
    <dbReference type="NCBI Taxonomy" id="574789"/>
    <lineage>
        <taxon>Eukaryota</taxon>
        <taxon>Fungi</taxon>
        <taxon>Dikarya</taxon>
        <taxon>Ascomycota</taxon>
        <taxon>Pezizomycotina</taxon>
        <taxon>Dothideomycetes</taxon>
        <taxon>Pleosporomycetidae</taxon>
        <taxon>Mytilinidiales</taxon>
        <taxon>Mytilinidiaceae</taxon>
        <taxon>Mytilinidion</taxon>
    </lineage>
</organism>
<evidence type="ECO:0000256" key="1">
    <source>
        <dbReference type="SAM" id="MobiDB-lite"/>
    </source>
</evidence>
<feature type="compositionally biased region" description="Low complexity" evidence="1">
    <location>
        <begin position="480"/>
        <end position="503"/>
    </location>
</feature>
<dbReference type="GeneID" id="54466996"/>
<keyword evidence="2" id="KW-0732">Signal</keyword>
<evidence type="ECO:0000313" key="4">
    <source>
        <dbReference type="Proteomes" id="UP000504636"/>
    </source>
</evidence>
<feature type="region of interest" description="Disordered" evidence="1">
    <location>
        <begin position="41"/>
        <end position="79"/>
    </location>
</feature>
<dbReference type="EMBL" id="MU003715">
    <property type="protein sequence ID" value="KAF2804110.1"/>
    <property type="molecule type" value="Genomic_DNA"/>
</dbReference>
<accession>A0A6A6Y608</accession>
<feature type="chain" id="PRO_5044628874" evidence="2">
    <location>
        <begin position="20"/>
        <end position="660"/>
    </location>
</feature>
<evidence type="ECO:0000313" key="3">
    <source>
        <dbReference type="EMBL" id="KAF2804110.1"/>
    </source>
</evidence>
<reference evidence="5" key="2">
    <citation type="submission" date="2020-04" db="EMBL/GenBank/DDBJ databases">
        <authorList>
            <consortium name="NCBI Genome Project"/>
        </authorList>
    </citation>
    <scope>NUCLEOTIDE SEQUENCE</scope>
    <source>
        <strain evidence="5">CBS 304.34</strain>
    </source>
</reference>
<dbReference type="OrthoDB" id="10583534at2759"/>
<dbReference type="RefSeq" id="XP_033571074.1">
    <property type="nucleotide sequence ID" value="XM_033726103.1"/>
</dbReference>
<dbReference type="AlphaFoldDB" id="A0A6A6Y608"/>
<feature type="region of interest" description="Disordered" evidence="1">
    <location>
        <begin position="379"/>
        <end position="503"/>
    </location>
</feature>
<protein>
    <submittedName>
        <fullName evidence="3 5">Uncharacterized protein</fullName>
    </submittedName>
</protein>